<dbReference type="EMBL" id="BAVZ01000003">
    <property type="protein sequence ID" value="GAF07554.1"/>
    <property type="molecule type" value="Genomic_DNA"/>
</dbReference>
<evidence type="ECO:0000259" key="2">
    <source>
        <dbReference type="PROSITE" id="PS51782"/>
    </source>
</evidence>
<dbReference type="Proteomes" id="UP000019364">
    <property type="component" value="Unassembled WGS sequence"/>
</dbReference>
<dbReference type="Pfam" id="PF01476">
    <property type="entry name" value="LysM"/>
    <property type="match status" value="1"/>
</dbReference>
<dbReference type="SMART" id="SM00257">
    <property type="entry name" value="LysM"/>
    <property type="match status" value="1"/>
</dbReference>
<gene>
    <name evidence="3" type="ORF">JCM16418_1573</name>
</gene>
<keyword evidence="1" id="KW-1133">Transmembrane helix</keyword>
<dbReference type="InterPro" id="IPR036779">
    <property type="entry name" value="LysM_dom_sf"/>
</dbReference>
<dbReference type="AlphaFoldDB" id="W7YYM5"/>
<evidence type="ECO:0000313" key="3">
    <source>
        <dbReference type="EMBL" id="GAF07554.1"/>
    </source>
</evidence>
<name>W7YYM5_9BACL</name>
<proteinExistence type="predicted"/>
<protein>
    <recommendedName>
        <fullName evidence="2">LysM domain-containing protein</fullName>
    </recommendedName>
</protein>
<dbReference type="InterPro" id="IPR018392">
    <property type="entry name" value="LysM"/>
</dbReference>
<accession>W7YYM5</accession>
<dbReference type="CDD" id="cd00118">
    <property type="entry name" value="LysM"/>
    <property type="match status" value="1"/>
</dbReference>
<evidence type="ECO:0000313" key="4">
    <source>
        <dbReference type="Proteomes" id="UP000019364"/>
    </source>
</evidence>
<keyword evidence="1" id="KW-0812">Transmembrane</keyword>
<dbReference type="STRING" id="1236976.JCM16418_1573"/>
<comment type="caution">
    <text evidence="3">The sequence shown here is derived from an EMBL/GenBank/DDBJ whole genome shotgun (WGS) entry which is preliminary data.</text>
</comment>
<organism evidence="3 4">
    <name type="scientific">Paenibacillus pini JCM 16418</name>
    <dbReference type="NCBI Taxonomy" id="1236976"/>
    <lineage>
        <taxon>Bacteria</taxon>
        <taxon>Bacillati</taxon>
        <taxon>Bacillota</taxon>
        <taxon>Bacilli</taxon>
        <taxon>Bacillales</taxon>
        <taxon>Paenibacillaceae</taxon>
        <taxon>Paenibacillus</taxon>
    </lineage>
</organism>
<keyword evidence="4" id="KW-1185">Reference proteome</keyword>
<feature type="domain" description="LysM" evidence="2">
    <location>
        <begin position="73"/>
        <end position="123"/>
    </location>
</feature>
<keyword evidence="1" id="KW-0472">Membrane</keyword>
<dbReference type="eggNOG" id="COG1388">
    <property type="taxonomic scope" value="Bacteria"/>
</dbReference>
<dbReference type="Gene3D" id="3.10.350.10">
    <property type="entry name" value="LysM domain"/>
    <property type="match status" value="1"/>
</dbReference>
<reference evidence="3 4" key="1">
    <citation type="journal article" date="2014" name="Genome Announc.">
        <title>Draft Genome Sequence of Paenibacillus pini JCM 16418T, Isolated from the Rhizosphere of Pine Tree.</title>
        <authorList>
            <person name="Yuki M."/>
            <person name="Oshima K."/>
            <person name="Suda W."/>
            <person name="Oshida Y."/>
            <person name="Kitamura K."/>
            <person name="Iida Y."/>
            <person name="Hattori M."/>
            <person name="Ohkuma M."/>
        </authorList>
    </citation>
    <scope>NUCLEOTIDE SEQUENCE [LARGE SCALE GENOMIC DNA]</scope>
    <source>
        <strain evidence="3 4">JCM 16418</strain>
    </source>
</reference>
<feature type="transmembrane region" description="Helical" evidence="1">
    <location>
        <begin position="41"/>
        <end position="63"/>
    </location>
</feature>
<dbReference type="PROSITE" id="PS51782">
    <property type="entry name" value="LYSM"/>
    <property type="match status" value="1"/>
</dbReference>
<evidence type="ECO:0000256" key="1">
    <source>
        <dbReference type="SAM" id="Phobius"/>
    </source>
</evidence>
<sequence>MLKYSSYQSILTDEIATEGTSIQRNTMFSGKIKGSLSRSLLIKWMLTFFIIMIGCTGVVRVFAVSSDDVRLDKKVVVVSGDTLWQIALTHKPEGMDTRAYINLIKRSNGMSSSSVNAGEVLILPQFK</sequence>